<accession>A0A2M4DDL9</accession>
<dbReference type="EMBL" id="GGFL01011457">
    <property type="protein sequence ID" value="MBW75635.1"/>
    <property type="molecule type" value="Transcribed_RNA"/>
</dbReference>
<sequence length="102" mass="11947">MYAARSIYRSWRYMPAAAASAPLLALLLQIRCNTLVPNARNHLHCHRHCNGVYIRCVSESEKFNIKNHSTYVLCSRHPLSSRKRFDFDVAFFRPTIEIPRNR</sequence>
<name>A0A2M4DDL9_ANODA</name>
<proteinExistence type="predicted"/>
<organism evidence="1">
    <name type="scientific">Anopheles darlingi</name>
    <name type="common">Mosquito</name>
    <dbReference type="NCBI Taxonomy" id="43151"/>
    <lineage>
        <taxon>Eukaryota</taxon>
        <taxon>Metazoa</taxon>
        <taxon>Ecdysozoa</taxon>
        <taxon>Arthropoda</taxon>
        <taxon>Hexapoda</taxon>
        <taxon>Insecta</taxon>
        <taxon>Pterygota</taxon>
        <taxon>Neoptera</taxon>
        <taxon>Endopterygota</taxon>
        <taxon>Diptera</taxon>
        <taxon>Nematocera</taxon>
        <taxon>Culicoidea</taxon>
        <taxon>Culicidae</taxon>
        <taxon>Anophelinae</taxon>
        <taxon>Anopheles</taxon>
    </lineage>
</organism>
<evidence type="ECO:0000313" key="1">
    <source>
        <dbReference type="EMBL" id="MBW75635.1"/>
    </source>
</evidence>
<dbReference type="AlphaFoldDB" id="A0A2M4DDL9"/>
<protein>
    <submittedName>
        <fullName evidence="1">Putative secreted protein</fullName>
    </submittedName>
</protein>
<reference evidence="1" key="1">
    <citation type="submission" date="2018-01" db="EMBL/GenBank/DDBJ databases">
        <title>An insight into the sialome of Amazonian anophelines.</title>
        <authorList>
            <person name="Ribeiro J.M."/>
            <person name="Scarpassa V."/>
            <person name="Calvo E."/>
        </authorList>
    </citation>
    <scope>NUCLEOTIDE SEQUENCE</scope>
</reference>